<dbReference type="eggNOG" id="ENOG5033XK7">
    <property type="taxonomic scope" value="Bacteria"/>
</dbReference>
<evidence type="ECO:0008006" key="5">
    <source>
        <dbReference type="Google" id="ProtNLM"/>
    </source>
</evidence>
<feature type="compositionally biased region" description="Acidic residues" evidence="1">
    <location>
        <begin position="91"/>
        <end position="106"/>
    </location>
</feature>
<keyword evidence="2" id="KW-0812">Transmembrane</keyword>
<keyword evidence="4" id="KW-1185">Reference proteome</keyword>
<evidence type="ECO:0000313" key="4">
    <source>
        <dbReference type="Proteomes" id="UP000004935"/>
    </source>
</evidence>
<keyword evidence="2" id="KW-0472">Membrane</keyword>
<gene>
    <name evidence="3" type="ORF">ANACAC_03605</name>
</gene>
<feature type="compositionally biased region" description="Acidic residues" evidence="1">
    <location>
        <begin position="56"/>
        <end position="78"/>
    </location>
</feature>
<comment type="caution">
    <text evidence="3">The sequence shown here is derived from an EMBL/GenBank/DDBJ whole genome shotgun (WGS) entry which is preliminary data.</text>
</comment>
<reference evidence="3" key="1">
    <citation type="submission" date="2007-11" db="EMBL/GenBank/DDBJ databases">
        <authorList>
            <person name="Fulton L."/>
            <person name="Clifton S."/>
            <person name="Fulton B."/>
            <person name="Xu J."/>
            <person name="Minx P."/>
            <person name="Pepin K.H."/>
            <person name="Johnson M."/>
            <person name="Thiruvilangam P."/>
            <person name="Bhonagiri V."/>
            <person name="Nash W.E."/>
            <person name="Mardis E.R."/>
            <person name="Wilson R.K."/>
        </authorList>
    </citation>
    <scope>NUCLEOTIDE SEQUENCE [LARGE SCALE GENOMIC DNA]</scope>
    <source>
        <strain evidence="3">DSM 14662</strain>
    </source>
</reference>
<accession>B0MJ00</accession>
<feature type="region of interest" description="Disordered" evidence="1">
    <location>
        <begin position="54"/>
        <end position="125"/>
    </location>
</feature>
<evidence type="ECO:0000256" key="1">
    <source>
        <dbReference type="SAM" id="MobiDB-lite"/>
    </source>
</evidence>
<protein>
    <recommendedName>
        <fullName evidence="5">DNA-directed RNA polymerase subunit delta</fullName>
    </recommendedName>
</protein>
<proteinExistence type="predicted"/>
<organism evidence="3 4">
    <name type="scientific">Anaerostipes caccae (strain DSM 14662 / CCUG 47493 / JCM 13470 / NCIMB 13811 / L1-92)</name>
    <dbReference type="NCBI Taxonomy" id="411490"/>
    <lineage>
        <taxon>Bacteria</taxon>
        <taxon>Bacillati</taxon>
        <taxon>Bacillota</taxon>
        <taxon>Clostridia</taxon>
        <taxon>Lachnospirales</taxon>
        <taxon>Lachnospiraceae</taxon>
        <taxon>Anaerostipes</taxon>
    </lineage>
</organism>
<dbReference type="HOGENOM" id="CLU_162456_0_0_9"/>
<keyword evidence="2" id="KW-1133">Transmembrane helix</keyword>
<name>B0MJ00_ANACD</name>
<dbReference type="STRING" id="411490.ANACAC_03605"/>
<reference evidence="3" key="2">
    <citation type="submission" date="2013-11" db="EMBL/GenBank/DDBJ databases">
        <title>Draft genome sequence of Anaerostipes caccae (DSM 14662).</title>
        <authorList>
            <person name="Sudarsanam P."/>
            <person name="Ley R."/>
            <person name="Guruge J."/>
            <person name="Turnbaugh P.J."/>
            <person name="Mahowald M."/>
            <person name="Liep D."/>
            <person name="Gordon J."/>
        </authorList>
    </citation>
    <scope>NUCLEOTIDE SEQUENCE</scope>
    <source>
        <strain evidence="3">DSM 14662</strain>
    </source>
</reference>
<dbReference type="Proteomes" id="UP000004935">
    <property type="component" value="Unassembled WGS sequence"/>
</dbReference>
<dbReference type="AlphaFoldDB" id="B0MJ00"/>
<dbReference type="EMBL" id="ABAX03000038">
    <property type="protein sequence ID" value="EDR95930.1"/>
    <property type="molecule type" value="Genomic_DNA"/>
</dbReference>
<evidence type="ECO:0000256" key="2">
    <source>
        <dbReference type="SAM" id="Phobius"/>
    </source>
</evidence>
<feature type="transmembrane region" description="Helical" evidence="2">
    <location>
        <begin position="20"/>
        <end position="37"/>
    </location>
</feature>
<evidence type="ECO:0000313" key="3">
    <source>
        <dbReference type="EMBL" id="EDR95930.1"/>
    </source>
</evidence>
<sequence>MIIPEMRKEHDTMGKKLKKFLKVVTAIISIGGIVYIARDQIKAIIDKLKELKDQEKDEDLDDWDPDAFDDDDVFPDSAEDSRDYFSIHITDEEEMKEETSEEETPSEDNVSNEDKTSDTPEEDDK</sequence>